<dbReference type="AlphaFoldDB" id="M7Z511"/>
<dbReference type="SMART" id="SM00256">
    <property type="entry name" value="FBOX"/>
    <property type="match status" value="1"/>
</dbReference>
<protein>
    <submittedName>
        <fullName evidence="1">Uncharacterized protein</fullName>
    </submittedName>
</protein>
<proteinExistence type="predicted"/>
<dbReference type="eggNOG" id="ENOG502R42D">
    <property type="taxonomic scope" value="Eukaryota"/>
</dbReference>
<dbReference type="InterPro" id="IPR050796">
    <property type="entry name" value="SCF_F-box_component"/>
</dbReference>
<gene>
    <name evidence="1" type="ORF">TRIUR3_07794</name>
</gene>
<dbReference type="PANTHER" id="PTHR31672">
    <property type="entry name" value="BNACNNG10540D PROTEIN"/>
    <property type="match status" value="1"/>
</dbReference>
<sequence>MAELSWPLESSRGHMAVGNEATRGGDVALTICVKLVMEQRQSITMSKLDSSGVTILDDLPESIIVGEILIRLPAEDILRCRAVCKLWCHATSAHDFLLAHHRRQPSLLLIDCLNRDNRFCDGHLCVFCGDHAGATGRKLCRPILWYADHTQDVDSLAIQAACDGLLIVSYKDNGRRFDICNPTTRQRAPLLLLPGPRCRASVKSIRIAGFYQHCPSREYRLLYSIWTRNENGFASTTDFYVLTVGSDEPRPIGQPPMEQGLLDGHPPMGQDLLDGLTCSSNVSVLHRGSLHWGLEQYHSDVSKILVFDTADETFRWMSRPTGMSFWTLLLEIDSVLAMCTSYNGIVVDIHMMQDYEAEVWAFKYRIDLSALKASLPLDLRVRCLRKIAVLGKHELLIELDAGHLVHCDIDGNFLGHVKCSECEESRVHITPYRFQENIIPLPFLEMQDDYVIPEAEDDDEIHYFIWPYP</sequence>
<organism evidence="1">
    <name type="scientific">Triticum urartu</name>
    <name type="common">Red wild einkorn</name>
    <name type="synonym">Crithodium urartu</name>
    <dbReference type="NCBI Taxonomy" id="4572"/>
    <lineage>
        <taxon>Eukaryota</taxon>
        <taxon>Viridiplantae</taxon>
        <taxon>Streptophyta</taxon>
        <taxon>Embryophyta</taxon>
        <taxon>Tracheophyta</taxon>
        <taxon>Spermatophyta</taxon>
        <taxon>Magnoliopsida</taxon>
        <taxon>Liliopsida</taxon>
        <taxon>Poales</taxon>
        <taxon>Poaceae</taxon>
        <taxon>BOP clade</taxon>
        <taxon>Pooideae</taxon>
        <taxon>Triticodae</taxon>
        <taxon>Triticeae</taxon>
        <taxon>Triticinae</taxon>
        <taxon>Triticum</taxon>
    </lineage>
</organism>
<dbReference type="PANTHER" id="PTHR31672:SF2">
    <property type="entry name" value="F-BOX DOMAIN-CONTAINING PROTEIN"/>
    <property type="match status" value="1"/>
</dbReference>
<dbReference type="OMA" id="CHATSAH"/>
<dbReference type="Gene3D" id="1.20.1280.50">
    <property type="match status" value="1"/>
</dbReference>
<dbReference type="InterPro" id="IPR001810">
    <property type="entry name" value="F-box_dom"/>
</dbReference>
<evidence type="ECO:0000313" key="1">
    <source>
        <dbReference type="EMBL" id="EMS55047.1"/>
    </source>
</evidence>
<dbReference type="EMBL" id="KD175427">
    <property type="protein sequence ID" value="EMS55047.1"/>
    <property type="molecule type" value="Genomic_DNA"/>
</dbReference>
<name>M7Z511_TRIUA</name>
<dbReference type="Pfam" id="PF12937">
    <property type="entry name" value="F-box-like"/>
    <property type="match status" value="1"/>
</dbReference>
<dbReference type="Pfam" id="PF07734">
    <property type="entry name" value="FBA_1"/>
    <property type="match status" value="1"/>
</dbReference>
<dbReference type="InterPro" id="IPR006527">
    <property type="entry name" value="F-box-assoc_dom_typ1"/>
</dbReference>
<dbReference type="SUPFAM" id="SSF81383">
    <property type="entry name" value="F-box domain"/>
    <property type="match status" value="1"/>
</dbReference>
<accession>M7Z511</accession>
<reference evidence="1" key="1">
    <citation type="journal article" date="2013" name="Nature">
        <title>Draft genome of the wheat A-genome progenitor Triticum urartu.</title>
        <authorList>
            <person name="Ling H.Q."/>
            <person name="Zhao S."/>
            <person name="Liu D."/>
            <person name="Wang J."/>
            <person name="Sun H."/>
            <person name="Zhang C."/>
            <person name="Fan H."/>
            <person name="Li D."/>
            <person name="Dong L."/>
            <person name="Tao Y."/>
            <person name="Gao C."/>
            <person name="Wu H."/>
            <person name="Li Y."/>
            <person name="Cui Y."/>
            <person name="Guo X."/>
            <person name="Zheng S."/>
            <person name="Wang B."/>
            <person name="Yu K."/>
            <person name="Liang Q."/>
            <person name="Yang W."/>
            <person name="Lou X."/>
            <person name="Chen J."/>
            <person name="Feng M."/>
            <person name="Jian J."/>
            <person name="Zhang X."/>
            <person name="Luo G."/>
            <person name="Jiang Y."/>
            <person name="Liu J."/>
            <person name="Wang Z."/>
            <person name="Sha Y."/>
            <person name="Zhang B."/>
            <person name="Wu H."/>
            <person name="Tang D."/>
            <person name="Shen Q."/>
            <person name="Xue P."/>
            <person name="Zou S."/>
            <person name="Wang X."/>
            <person name="Liu X."/>
            <person name="Wang F."/>
            <person name="Yang Y."/>
            <person name="An X."/>
            <person name="Dong Z."/>
            <person name="Zhang K."/>
            <person name="Zhang X."/>
            <person name="Luo M.C."/>
            <person name="Dvorak J."/>
            <person name="Tong Y."/>
            <person name="Wang J."/>
            <person name="Yang H."/>
            <person name="Li Z."/>
            <person name="Wang D."/>
            <person name="Zhang A."/>
            <person name="Wang J."/>
        </authorList>
    </citation>
    <scope>NUCLEOTIDE SEQUENCE</scope>
</reference>
<dbReference type="InterPro" id="IPR036047">
    <property type="entry name" value="F-box-like_dom_sf"/>
</dbReference>